<protein>
    <submittedName>
        <fullName evidence="2">Uncharacterized protein</fullName>
    </submittedName>
</protein>
<evidence type="ECO:0000256" key="1">
    <source>
        <dbReference type="SAM" id="SignalP"/>
    </source>
</evidence>
<dbReference type="PATRIC" id="fig|1073383.3.peg.749"/>
<dbReference type="Proteomes" id="UP000006087">
    <property type="component" value="Unassembled WGS sequence"/>
</dbReference>
<keyword evidence="1" id="KW-0732">Signal</keyword>
<dbReference type="EMBL" id="AGWU01000008">
    <property type="protein sequence ID" value="EKB22682.1"/>
    <property type="molecule type" value="Genomic_DNA"/>
</dbReference>
<reference evidence="2 3" key="1">
    <citation type="submission" date="2012-06" db="EMBL/GenBank/DDBJ databases">
        <title>The Genome Sequence of Aeromonas veronii AMC34.</title>
        <authorList>
            <consortium name="The Broad Institute Genome Sequencing Platform"/>
            <person name="Earl A."/>
            <person name="Ward D."/>
            <person name="Feldgarden M."/>
            <person name="Gevers D."/>
            <person name="Graf J."/>
            <person name="Tomasi A."/>
            <person name="Horneman A."/>
            <person name="Walker B."/>
            <person name="Young S.K."/>
            <person name="Zeng Q."/>
            <person name="Gargeya S."/>
            <person name="Fitzgerald M."/>
            <person name="Haas B."/>
            <person name="Abouelleil A."/>
            <person name="Alvarado L."/>
            <person name="Arachchi H.M."/>
            <person name="Berlin A.M."/>
            <person name="Chapman S.B."/>
            <person name="Goldberg J."/>
            <person name="Griggs A."/>
            <person name="Gujja S."/>
            <person name="Hansen M."/>
            <person name="Howarth C."/>
            <person name="Imamovic A."/>
            <person name="Larimer J."/>
            <person name="McCowan C."/>
            <person name="Montmayeur A."/>
            <person name="Murphy C."/>
            <person name="Neiman D."/>
            <person name="Pearson M."/>
            <person name="Priest M."/>
            <person name="Roberts A."/>
            <person name="Saif S."/>
            <person name="Shea T."/>
            <person name="Sisk P."/>
            <person name="Sykes S."/>
            <person name="Wortman J."/>
            <person name="Nusbaum C."/>
            <person name="Birren B."/>
        </authorList>
    </citation>
    <scope>NUCLEOTIDE SEQUENCE [LARGE SCALE GENOMIC DNA]</scope>
    <source>
        <strain evidence="2 3">AMC34</strain>
    </source>
</reference>
<gene>
    <name evidence="2" type="ORF">HMPREF1168_00738</name>
</gene>
<feature type="signal peptide" evidence="1">
    <location>
        <begin position="1"/>
        <end position="26"/>
    </location>
</feature>
<proteinExistence type="predicted"/>
<sequence>MVLDMLKKTCLLPLSMLIVVSTSANSAAPLKIANVIIPASFAKALEEGLAVPVRLQYSDENNGLDTLTDSPIGNATLLLQGGQLHLLRIDFSAGEQQQLLNDTLTNMLANEQRRTFSADGCSRASELITSCE</sequence>
<evidence type="ECO:0000313" key="2">
    <source>
        <dbReference type="EMBL" id="EKB22682.1"/>
    </source>
</evidence>
<dbReference type="HOGENOM" id="CLU_1912614_0_0_6"/>
<feature type="chain" id="PRO_5003845958" evidence="1">
    <location>
        <begin position="27"/>
        <end position="132"/>
    </location>
</feature>
<organism evidence="2 3">
    <name type="scientific">Aeromonas veronii AMC34</name>
    <dbReference type="NCBI Taxonomy" id="1073383"/>
    <lineage>
        <taxon>Bacteria</taxon>
        <taxon>Pseudomonadati</taxon>
        <taxon>Pseudomonadota</taxon>
        <taxon>Gammaproteobacteria</taxon>
        <taxon>Aeromonadales</taxon>
        <taxon>Aeromonadaceae</taxon>
        <taxon>Aeromonas</taxon>
    </lineage>
</organism>
<comment type="caution">
    <text evidence="2">The sequence shown here is derived from an EMBL/GenBank/DDBJ whole genome shotgun (WGS) entry which is preliminary data.</text>
</comment>
<name>K1J402_AERVE</name>
<evidence type="ECO:0000313" key="3">
    <source>
        <dbReference type="Proteomes" id="UP000006087"/>
    </source>
</evidence>
<accession>K1J402</accession>
<dbReference type="AlphaFoldDB" id="K1J402"/>